<evidence type="ECO:0000256" key="1">
    <source>
        <dbReference type="ARBA" id="ARBA00023002"/>
    </source>
</evidence>
<dbReference type="Proteomes" id="UP000799770">
    <property type="component" value="Unassembled WGS sequence"/>
</dbReference>
<evidence type="ECO:0000313" key="4">
    <source>
        <dbReference type="Proteomes" id="UP000799770"/>
    </source>
</evidence>
<comment type="similarity">
    <text evidence="2">Belongs to the asaB hydroxylase/desaturase family.</text>
</comment>
<evidence type="ECO:0000256" key="2">
    <source>
        <dbReference type="ARBA" id="ARBA00023604"/>
    </source>
</evidence>
<accession>A0A6A5YU90</accession>
<proteinExistence type="inferred from homology"/>
<dbReference type="PANTHER" id="PTHR34598">
    <property type="entry name" value="BLL6449 PROTEIN"/>
    <property type="match status" value="1"/>
</dbReference>
<dbReference type="NCBIfam" id="NF041278">
    <property type="entry name" value="CmcJ_NvfI_EfuI"/>
    <property type="match status" value="1"/>
</dbReference>
<keyword evidence="1" id="KW-0560">Oxidoreductase</keyword>
<gene>
    <name evidence="3" type="ORF">BDV96DRAFT_635312</name>
</gene>
<organism evidence="3 4">
    <name type="scientific">Lophiotrema nucula</name>
    <dbReference type="NCBI Taxonomy" id="690887"/>
    <lineage>
        <taxon>Eukaryota</taxon>
        <taxon>Fungi</taxon>
        <taxon>Dikarya</taxon>
        <taxon>Ascomycota</taxon>
        <taxon>Pezizomycotina</taxon>
        <taxon>Dothideomycetes</taxon>
        <taxon>Pleosporomycetidae</taxon>
        <taxon>Pleosporales</taxon>
        <taxon>Lophiotremataceae</taxon>
        <taxon>Lophiotrema</taxon>
    </lineage>
</organism>
<dbReference type="AlphaFoldDB" id="A0A6A5YU90"/>
<dbReference type="InterPro" id="IPR044053">
    <property type="entry name" value="AsaB-like"/>
</dbReference>
<dbReference type="EMBL" id="ML977337">
    <property type="protein sequence ID" value="KAF2110705.1"/>
    <property type="molecule type" value="Genomic_DNA"/>
</dbReference>
<evidence type="ECO:0000313" key="3">
    <source>
        <dbReference type="EMBL" id="KAF2110705.1"/>
    </source>
</evidence>
<dbReference type="PANTHER" id="PTHR34598:SF3">
    <property type="entry name" value="OXIDOREDUCTASE AN1597"/>
    <property type="match status" value="1"/>
</dbReference>
<name>A0A6A5YU90_9PLEO</name>
<dbReference type="GO" id="GO:0016491">
    <property type="term" value="F:oxidoreductase activity"/>
    <property type="evidence" value="ECO:0007669"/>
    <property type="project" value="UniProtKB-KW"/>
</dbReference>
<sequence>MVQSTSYFLTRDPTWDKEKPYTLRFQPVEGLEIPRTNVLRETHDVEIHDLRSETDKFDIETQGFTVIEATSRLAYKDYFDELSIKRLFYPEIETAVKKLLGATWVRVFEHTVRKRHPEFPVSTGSDYEYNQPAMMAHIDSTTDFALEQARRMTGAENDLKPGRYMLIHAWKPLKGPLYDWLLALCDARTVDKEKDIVRGDIVFPTYIIENYQVHHNEGQK</sequence>
<dbReference type="OrthoDB" id="412788at2759"/>
<reference evidence="3" key="1">
    <citation type="journal article" date="2020" name="Stud. Mycol.">
        <title>101 Dothideomycetes genomes: a test case for predicting lifestyles and emergence of pathogens.</title>
        <authorList>
            <person name="Haridas S."/>
            <person name="Albert R."/>
            <person name="Binder M."/>
            <person name="Bloem J."/>
            <person name="Labutti K."/>
            <person name="Salamov A."/>
            <person name="Andreopoulos B."/>
            <person name="Baker S."/>
            <person name="Barry K."/>
            <person name="Bills G."/>
            <person name="Bluhm B."/>
            <person name="Cannon C."/>
            <person name="Castanera R."/>
            <person name="Culley D."/>
            <person name="Daum C."/>
            <person name="Ezra D."/>
            <person name="Gonzalez J."/>
            <person name="Henrissat B."/>
            <person name="Kuo A."/>
            <person name="Liang C."/>
            <person name="Lipzen A."/>
            <person name="Lutzoni F."/>
            <person name="Magnuson J."/>
            <person name="Mondo S."/>
            <person name="Nolan M."/>
            <person name="Ohm R."/>
            <person name="Pangilinan J."/>
            <person name="Park H.-J."/>
            <person name="Ramirez L."/>
            <person name="Alfaro M."/>
            <person name="Sun H."/>
            <person name="Tritt A."/>
            <person name="Yoshinaga Y."/>
            <person name="Zwiers L.-H."/>
            <person name="Turgeon B."/>
            <person name="Goodwin S."/>
            <person name="Spatafora J."/>
            <person name="Crous P."/>
            <person name="Grigoriev I."/>
        </authorList>
    </citation>
    <scope>NUCLEOTIDE SEQUENCE</scope>
    <source>
        <strain evidence="3">CBS 627.86</strain>
    </source>
</reference>
<protein>
    <submittedName>
        <fullName evidence="3">Uncharacterized protein</fullName>
    </submittedName>
</protein>
<keyword evidence="4" id="KW-1185">Reference proteome</keyword>